<sequence>IAKKSGIYQINCKDCNKLSPAVAIALRSLLFKWSLARALPPQPGNRVRNIPSMSWPYFFFIYKTLMYILIESFNPHLKRYLTPPGGSFRCDVLMLEFVVHFQLPLVQLRLSSSGIYRVCRNNREVTETDLYLLGAIEKLVYRVDFMEKRLRRTEELLYYVMATKNKNQEPCPSNFSRVGAFCYHFSERELNWKSSSSMCRALGSRLAELETVEENQDIVAYLQTTSTIRGKDFWTGGLNPGLLWIWSNSARPVNSNTTESSSNNIKGNGRCLKLAYNPTIRGYEYQGSECSTKAGYICEHDENSTSRALERIQKSLHDLSMTEK</sequence>
<dbReference type="Proteomes" id="UP001233999">
    <property type="component" value="Unassembled WGS sequence"/>
</dbReference>
<dbReference type="InterPro" id="IPR001304">
    <property type="entry name" value="C-type_lectin-like"/>
</dbReference>
<evidence type="ECO:0000313" key="2">
    <source>
        <dbReference type="EMBL" id="KAJ9579847.1"/>
    </source>
</evidence>
<gene>
    <name evidence="2" type="ORF">L9F63_004497</name>
</gene>
<keyword evidence="3" id="KW-1185">Reference proteome</keyword>
<feature type="domain" description="C-type lectin" evidence="1">
    <location>
        <begin position="178"/>
        <end position="299"/>
    </location>
</feature>
<dbReference type="SUPFAM" id="SSF56436">
    <property type="entry name" value="C-type lectin-like"/>
    <property type="match status" value="1"/>
</dbReference>
<dbReference type="InterPro" id="IPR016187">
    <property type="entry name" value="CTDL_fold"/>
</dbReference>
<dbReference type="InterPro" id="IPR050828">
    <property type="entry name" value="C-type_lectin/matrix_domain"/>
</dbReference>
<evidence type="ECO:0000259" key="1">
    <source>
        <dbReference type="PROSITE" id="PS50041"/>
    </source>
</evidence>
<name>A0AAD7ZGF6_DIPPU</name>
<dbReference type="Gene3D" id="3.10.100.10">
    <property type="entry name" value="Mannose-Binding Protein A, subunit A"/>
    <property type="match status" value="1"/>
</dbReference>
<comment type="caution">
    <text evidence="2">The sequence shown here is derived from an EMBL/GenBank/DDBJ whole genome shotgun (WGS) entry which is preliminary data.</text>
</comment>
<reference evidence="2" key="1">
    <citation type="journal article" date="2023" name="IScience">
        <title>Live-bearing cockroach genome reveals convergent evolutionary mechanisms linked to viviparity in insects and beyond.</title>
        <authorList>
            <person name="Fouks B."/>
            <person name="Harrison M.C."/>
            <person name="Mikhailova A.A."/>
            <person name="Marchal E."/>
            <person name="English S."/>
            <person name="Carruthers M."/>
            <person name="Jennings E.C."/>
            <person name="Chiamaka E.L."/>
            <person name="Frigard R.A."/>
            <person name="Pippel M."/>
            <person name="Attardo G.M."/>
            <person name="Benoit J.B."/>
            <person name="Bornberg-Bauer E."/>
            <person name="Tobe S.S."/>
        </authorList>
    </citation>
    <scope>NUCLEOTIDE SEQUENCE</scope>
    <source>
        <strain evidence="2">Stay&amp;Tobe</strain>
    </source>
</reference>
<proteinExistence type="predicted"/>
<feature type="non-terminal residue" evidence="2">
    <location>
        <position position="324"/>
    </location>
</feature>
<organism evidence="2 3">
    <name type="scientific">Diploptera punctata</name>
    <name type="common">Pacific beetle cockroach</name>
    <dbReference type="NCBI Taxonomy" id="6984"/>
    <lineage>
        <taxon>Eukaryota</taxon>
        <taxon>Metazoa</taxon>
        <taxon>Ecdysozoa</taxon>
        <taxon>Arthropoda</taxon>
        <taxon>Hexapoda</taxon>
        <taxon>Insecta</taxon>
        <taxon>Pterygota</taxon>
        <taxon>Neoptera</taxon>
        <taxon>Polyneoptera</taxon>
        <taxon>Dictyoptera</taxon>
        <taxon>Blattodea</taxon>
        <taxon>Blaberoidea</taxon>
        <taxon>Blaberidae</taxon>
        <taxon>Diplopterinae</taxon>
        <taxon>Diploptera</taxon>
    </lineage>
</organism>
<dbReference type="Pfam" id="PF00059">
    <property type="entry name" value="Lectin_C"/>
    <property type="match status" value="1"/>
</dbReference>
<evidence type="ECO:0000313" key="3">
    <source>
        <dbReference type="Proteomes" id="UP001233999"/>
    </source>
</evidence>
<dbReference type="PANTHER" id="PTHR45710:SF26">
    <property type="entry name" value="RH26557P"/>
    <property type="match status" value="1"/>
</dbReference>
<dbReference type="AlphaFoldDB" id="A0AAD7ZGF6"/>
<dbReference type="PANTHER" id="PTHR45710">
    <property type="entry name" value="C-TYPE LECTIN DOMAIN-CONTAINING PROTEIN 180"/>
    <property type="match status" value="1"/>
</dbReference>
<protein>
    <recommendedName>
        <fullName evidence="1">C-type lectin domain-containing protein</fullName>
    </recommendedName>
</protein>
<dbReference type="CDD" id="cd00037">
    <property type="entry name" value="CLECT"/>
    <property type="match status" value="1"/>
</dbReference>
<dbReference type="SMART" id="SM00034">
    <property type="entry name" value="CLECT"/>
    <property type="match status" value="1"/>
</dbReference>
<reference evidence="2" key="2">
    <citation type="submission" date="2023-05" db="EMBL/GenBank/DDBJ databases">
        <authorList>
            <person name="Fouks B."/>
        </authorList>
    </citation>
    <scope>NUCLEOTIDE SEQUENCE</scope>
    <source>
        <strain evidence="2">Stay&amp;Tobe</strain>
        <tissue evidence="2">Testes</tissue>
    </source>
</reference>
<dbReference type="EMBL" id="JASPKZ010008373">
    <property type="protein sequence ID" value="KAJ9579847.1"/>
    <property type="molecule type" value="Genomic_DNA"/>
</dbReference>
<accession>A0AAD7ZGF6</accession>
<dbReference type="PROSITE" id="PS50041">
    <property type="entry name" value="C_TYPE_LECTIN_2"/>
    <property type="match status" value="1"/>
</dbReference>
<dbReference type="InterPro" id="IPR016186">
    <property type="entry name" value="C-type_lectin-like/link_sf"/>
</dbReference>